<dbReference type="Pfam" id="PF10447">
    <property type="entry name" value="EXOSC1"/>
    <property type="match status" value="1"/>
</dbReference>
<proteinExistence type="predicted"/>
<feature type="domain" description="Exosome complex component CSL4 C-terminal" evidence="4">
    <location>
        <begin position="151"/>
        <end position="199"/>
    </location>
</feature>
<evidence type="ECO:0000256" key="3">
    <source>
        <dbReference type="ARBA" id="ARBA00022835"/>
    </source>
</evidence>
<dbReference type="GO" id="GO:0003723">
    <property type="term" value="F:RNA binding"/>
    <property type="evidence" value="ECO:0007669"/>
    <property type="project" value="InterPro"/>
</dbReference>
<dbReference type="GO" id="GO:0006396">
    <property type="term" value="P:RNA processing"/>
    <property type="evidence" value="ECO:0007669"/>
    <property type="project" value="InterPro"/>
</dbReference>
<evidence type="ECO:0000256" key="2">
    <source>
        <dbReference type="ARBA" id="ARBA00022490"/>
    </source>
</evidence>
<sequence length="259" mass="28596">MSQPQAVLPGQPIVPIISAKKKAKYLAGRNCRIENITFNGSGVPSIVSSVVGKTSITKKEPLETSNESDKSDSYDEYVVNVFSKHDPEYVSPEDGTSEFNYVPTLTSSTPKLNDLVLARVMKVSMDRVKVEIISIDADSEGSHVNAKELMLANFAANENNERFKGIIRSVDIRSTERDKVKTWQCFQPGDIIRAQVISLGDGINYYLSTAKNNLGVVLARPSGENTFAESGKLLYALDWQTMIVPETGDLEQRKCARPF</sequence>
<dbReference type="Gene3D" id="2.40.50.880">
    <property type="match status" value="1"/>
</dbReference>
<dbReference type="AlphaFoldDB" id="A0A7D9H1R4"/>
<evidence type="ECO:0000259" key="4">
    <source>
        <dbReference type="Pfam" id="PF10447"/>
    </source>
</evidence>
<reference evidence="5 6" key="1">
    <citation type="submission" date="2019-07" db="EMBL/GenBank/DDBJ databases">
        <authorList>
            <person name="Friedrich A."/>
            <person name="Schacherer J."/>
        </authorList>
    </citation>
    <scope>NUCLEOTIDE SEQUENCE [LARGE SCALE GENOMIC DNA]</scope>
</reference>
<keyword evidence="6" id="KW-1185">Reference proteome</keyword>
<protein>
    <submittedName>
        <fullName evidence="5">DEBR0S2_18932g1_1</fullName>
    </submittedName>
</protein>
<accession>A0A7D9H1R4</accession>
<dbReference type="PANTHER" id="PTHR12686">
    <property type="entry name" value="3'-5' EXORIBONUCLEASE CSL4-RELATED"/>
    <property type="match status" value="1"/>
</dbReference>
<comment type="subcellular location">
    <subcellularLocation>
        <location evidence="1">Nucleus</location>
        <location evidence="1">Nucleolus</location>
    </subcellularLocation>
</comment>
<dbReference type="PANTHER" id="PTHR12686:SF8">
    <property type="entry name" value="EXOSOME COMPLEX COMPONENT CSL4"/>
    <property type="match status" value="1"/>
</dbReference>
<organism evidence="5 6">
    <name type="scientific">Dekkera bruxellensis</name>
    <name type="common">Brettanomyces custersii</name>
    <dbReference type="NCBI Taxonomy" id="5007"/>
    <lineage>
        <taxon>Eukaryota</taxon>
        <taxon>Fungi</taxon>
        <taxon>Dikarya</taxon>
        <taxon>Ascomycota</taxon>
        <taxon>Saccharomycotina</taxon>
        <taxon>Pichiomycetes</taxon>
        <taxon>Pichiales</taxon>
        <taxon>Pichiaceae</taxon>
        <taxon>Brettanomyces</taxon>
    </lineage>
</organism>
<dbReference type="GO" id="GO:0005730">
    <property type="term" value="C:nucleolus"/>
    <property type="evidence" value="ECO:0007669"/>
    <property type="project" value="UniProtKB-SubCell"/>
</dbReference>
<dbReference type="EMBL" id="CABFWN010000002">
    <property type="protein sequence ID" value="VUG17904.1"/>
    <property type="molecule type" value="Genomic_DNA"/>
</dbReference>
<evidence type="ECO:0000313" key="5">
    <source>
        <dbReference type="EMBL" id="VUG17904.1"/>
    </source>
</evidence>
<evidence type="ECO:0000313" key="6">
    <source>
        <dbReference type="Proteomes" id="UP000478008"/>
    </source>
</evidence>
<dbReference type="Gene3D" id="2.40.50.140">
    <property type="entry name" value="Nucleic acid-binding proteins"/>
    <property type="match status" value="1"/>
</dbReference>
<dbReference type="OMA" id="RKCANIN"/>
<dbReference type="InterPro" id="IPR012340">
    <property type="entry name" value="NA-bd_OB-fold"/>
</dbReference>
<dbReference type="Proteomes" id="UP000478008">
    <property type="component" value="Unassembled WGS sequence"/>
</dbReference>
<dbReference type="InterPro" id="IPR039771">
    <property type="entry name" value="Csl4"/>
</dbReference>
<dbReference type="GO" id="GO:0000176">
    <property type="term" value="C:nuclear exosome (RNase complex)"/>
    <property type="evidence" value="ECO:0007669"/>
    <property type="project" value="TreeGrafter"/>
</dbReference>
<dbReference type="InterPro" id="IPR019495">
    <property type="entry name" value="EXOSC1_C"/>
</dbReference>
<name>A0A7D9H1R4_DEKBR</name>
<keyword evidence="3" id="KW-0271">Exosome</keyword>
<dbReference type="GO" id="GO:0005737">
    <property type="term" value="C:cytoplasm"/>
    <property type="evidence" value="ECO:0007669"/>
    <property type="project" value="TreeGrafter"/>
</dbReference>
<gene>
    <name evidence="5" type="primary">CSL4</name>
    <name evidence="5" type="ORF">DEBR0S2_18932G</name>
</gene>
<evidence type="ECO:0000256" key="1">
    <source>
        <dbReference type="ARBA" id="ARBA00004604"/>
    </source>
</evidence>
<keyword evidence="2" id="KW-0963">Cytoplasm</keyword>
<dbReference type="SUPFAM" id="SSF50249">
    <property type="entry name" value="Nucleic acid-binding proteins"/>
    <property type="match status" value="1"/>
</dbReference>